<sequence>MKQDNVAETDYEAIREALRRLLQEAGREGSELLQFVDEAERRETVDRERTEQLIAENERLKQEVRKLRVAQAGTMSSRLRDALRE</sequence>
<name>A0A927C9H0_9BACL</name>
<dbReference type="EMBL" id="JACXJA010000013">
    <property type="protein sequence ID" value="MBD2862572.1"/>
    <property type="molecule type" value="Genomic_DNA"/>
</dbReference>
<gene>
    <name evidence="1" type="ORF">IDH45_11310</name>
</gene>
<organism evidence="1 2">
    <name type="scientific">Paenibacillus oceani</name>
    <dbReference type="NCBI Taxonomy" id="2772510"/>
    <lineage>
        <taxon>Bacteria</taxon>
        <taxon>Bacillati</taxon>
        <taxon>Bacillota</taxon>
        <taxon>Bacilli</taxon>
        <taxon>Bacillales</taxon>
        <taxon>Paenibacillaceae</taxon>
        <taxon>Paenibacillus</taxon>
    </lineage>
</organism>
<dbReference type="AlphaFoldDB" id="A0A927C9H0"/>
<accession>A0A927C9H0</accession>
<evidence type="ECO:0000313" key="1">
    <source>
        <dbReference type="EMBL" id="MBD2862572.1"/>
    </source>
</evidence>
<evidence type="ECO:0000313" key="2">
    <source>
        <dbReference type="Proteomes" id="UP000639396"/>
    </source>
</evidence>
<comment type="caution">
    <text evidence="1">The sequence shown here is derived from an EMBL/GenBank/DDBJ whole genome shotgun (WGS) entry which is preliminary data.</text>
</comment>
<dbReference type="RefSeq" id="WP_190927595.1">
    <property type="nucleotide sequence ID" value="NZ_JACXJA010000013.1"/>
</dbReference>
<keyword evidence="2" id="KW-1185">Reference proteome</keyword>
<protein>
    <submittedName>
        <fullName evidence="1">Uncharacterized protein</fullName>
    </submittedName>
</protein>
<proteinExistence type="predicted"/>
<reference evidence="1" key="1">
    <citation type="submission" date="2020-09" db="EMBL/GenBank/DDBJ databases">
        <title>A novel bacterium of genus Paenibacillus, isolated from South China Sea.</title>
        <authorList>
            <person name="Huang H."/>
            <person name="Mo K."/>
            <person name="Hu Y."/>
        </authorList>
    </citation>
    <scope>NUCLEOTIDE SEQUENCE</scope>
    <source>
        <strain evidence="1">IB182363</strain>
    </source>
</reference>
<dbReference type="Proteomes" id="UP000639396">
    <property type="component" value="Unassembled WGS sequence"/>
</dbReference>